<reference evidence="4" key="1">
    <citation type="journal article" date="2015" name="Nature">
        <title>Complex archaea that bridge the gap between prokaryotes and eukaryotes.</title>
        <authorList>
            <person name="Spang A."/>
            <person name="Saw J.H."/>
            <person name="Jorgensen S.L."/>
            <person name="Zaremba-Niedzwiedzka K."/>
            <person name="Martijn J."/>
            <person name="Lind A.E."/>
            <person name="van Eijk R."/>
            <person name="Schleper C."/>
            <person name="Guy L."/>
            <person name="Ettema T.J."/>
        </authorList>
    </citation>
    <scope>NUCLEOTIDE SEQUENCE</scope>
</reference>
<dbReference type="InterPro" id="IPR001210">
    <property type="entry name" value="Ribosomal_eS17"/>
</dbReference>
<dbReference type="PANTHER" id="PTHR10732:SF0">
    <property type="entry name" value="40S RIBOSOMAL PROTEIN S17"/>
    <property type="match status" value="1"/>
</dbReference>
<evidence type="ECO:0008006" key="5">
    <source>
        <dbReference type="Google" id="ProtNLM"/>
    </source>
</evidence>
<evidence type="ECO:0000256" key="3">
    <source>
        <dbReference type="ARBA" id="ARBA00023274"/>
    </source>
</evidence>
<organism evidence="4">
    <name type="scientific">marine sediment metagenome</name>
    <dbReference type="NCBI Taxonomy" id="412755"/>
    <lineage>
        <taxon>unclassified sequences</taxon>
        <taxon>metagenomes</taxon>
        <taxon>ecological metagenomes</taxon>
    </lineage>
</organism>
<dbReference type="GO" id="GO:1990904">
    <property type="term" value="C:ribonucleoprotein complex"/>
    <property type="evidence" value="ECO:0007669"/>
    <property type="project" value="UniProtKB-KW"/>
</dbReference>
<keyword evidence="3" id="KW-0687">Ribonucleoprotein</keyword>
<dbReference type="PANTHER" id="PTHR10732">
    <property type="entry name" value="40S RIBOSOMAL PROTEIN S17"/>
    <property type="match status" value="1"/>
</dbReference>
<dbReference type="InterPro" id="IPR036401">
    <property type="entry name" value="Ribosomal_eS17_sf"/>
</dbReference>
<evidence type="ECO:0000256" key="2">
    <source>
        <dbReference type="ARBA" id="ARBA00022980"/>
    </source>
</evidence>
<dbReference type="AlphaFoldDB" id="A0A0F9PRV1"/>
<dbReference type="GO" id="GO:0003735">
    <property type="term" value="F:structural constituent of ribosome"/>
    <property type="evidence" value="ECO:0007669"/>
    <property type="project" value="InterPro"/>
</dbReference>
<dbReference type="GO" id="GO:0006412">
    <property type="term" value="P:translation"/>
    <property type="evidence" value="ECO:0007669"/>
    <property type="project" value="InterPro"/>
</dbReference>
<comment type="similarity">
    <text evidence="1">Belongs to the eukaryotic ribosomal protein eS17 family.</text>
</comment>
<name>A0A0F9PRV1_9ZZZZ</name>
<protein>
    <recommendedName>
        <fullName evidence="5">30S ribosomal protein S17e</fullName>
    </recommendedName>
</protein>
<gene>
    <name evidence="4" type="ORF">LCGC14_0809200</name>
</gene>
<proteinExistence type="inferred from homology"/>
<dbReference type="NCBIfam" id="NF002242">
    <property type="entry name" value="PRK01151.1"/>
    <property type="match status" value="1"/>
</dbReference>
<sequence length="64" mass="7588">MGKVRTILIKHTSKELINKYPNVFTTDFNANKKLLDKYLEIDSKHLRNRISGYIVNLLKIRNKE</sequence>
<evidence type="ECO:0000313" key="4">
    <source>
        <dbReference type="EMBL" id="KKN32894.1"/>
    </source>
</evidence>
<comment type="caution">
    <text evidence="4">The sequence shown here is derived from an EMBL/GenBank/DDBJ whole genome shotgun (WGS) entry which is preliminary data.</text>
</comment>
<accession>A0A0F9PRV1</accession>
<dbReference type="EMBL" id="LAZR01002221">
    <property type="protein sequence ID" value="KKN32894.1"/>
    <property type="molecule type" value="Genomic_DNA"/>
</dbReference>
<dbReference type="Pfam" id="PF00833">
    <property type="entry name" value="Ribosomal_S17e"/>
    <property type="match status" value="1"/>
</dbReference>
<dbReference type="SUPFAM" id="SSF116820">
    <property type="entry name" value="Rps17e-like"/>
    <property type="match status" value="1"/>
</dbReference>
<dbReference type="Gene3D" id="1.10.60.20">
    <property type="entry name" value="Ribosomal protein S17e-like"/>
    <property type="match status" value="1"/>
</dbReference>
<keyword evidence="2" id="KW-0689">Ribosomal protein</keyword>
<evidence type="ECO:0000256" key="1">
    <source>
        <dbReference type="ARBA" id="ARBA00010444"/>
    </source>
</evidence>
<dbReference type="HAMAP" id="MF_00511">
    <property type="entry name" value="Ribosomal_eS17"/>
    <property type="match status" value="1"/>
</dbReference>
<dbReference type="GO" id="GO:0005840">
    <property type="term" value="C:ribosome"/>
    <property type="evidence" value="ECO:0007669"/>
    <property type="project" value="UniProtKB-KW"/>
</dbReference>